<dbReference type="AlphaFoldDB" id="A0A5C5GDQ5"/>
<organism evidence="1 2">
    <name type="scientific">Pelagovum pacificum</name>
    <dbReference type="NCBI Taxonomy" id="2588711"/>
    <lineage>
        <taxon>Bacteria</taxon>
        <taxon>Pseudomonadati</taxon>
        <taxon>Pseudomonadota</taxon>
        <taxon>Alphaproteobacteria</taxon>
        <taxon>Rhodobacterales</taxon>
        <taxon>Paracoccaceae</taxon>
        <taxon>Pelagovum</taxon>
    </lineage>
</organism>
<keyword evidence="2" id="KW-1185">Reference proteome</keyword>
<name>A0A5C5GDQ5_9RHOB</name>
<dbReference type="EMBL" id="VFFF01000001">
    <property type="protein sequence ID" value="TNY32915.1"/>
    <property type="molecule type" value="Genomic_DNA"/>
</dbReference>
<protein>
    <recommendedName>
        <fullName evidence="3">Phage tail protein</fullName>
    </recommendedName>
</protein>
<evidence type="ECO:0008006" key="3">
    <source>
        <dbReference type="Google" id="ProtNLM"/>
    </source>
</evidence>
<accession>A0A5C5GDQ5</accession>
<dbReference type="Proteomes" id="UP000314011">
    <property type="component" value="Unassembled WGS sequence"/>
</dbReference>
<reference evidence="1 2" key="1">
    <citation type="submission" date="2019-06" db="EMBL/GenBank/DDBJ databases">
        <title>Genome of new Rhodobacteraceae sp. SM1903.</title>
        <authorList>
            <person name="Ren X."/>
        </authorList>
    </citation>
    <scope>NUCLEOTIDE SEQUENCE [LARGE SCALE GENOMIC DNA]</scope>
    <source>
        <strain evidence="1 2">SM1903</strain>
    </source>
</reference>
<sequence>MGEARGATAEMAFAFETTFGTPPASGYFQLPFARSTVGPMKGLVPSELLGLGRDPQAPTQDLIDVAGDVEVPVDLNNIGYWLTLLFGDPETTGSDPYTHVFTSGAAELPSAALEQAWPQVPFFEMEKGLKANTLTIEARRGRGANLTATVGLMGKGAATDTSSGAGTPTEQALERFAHPHVDIKRDASAISSILSCGINFTNNLEPLDAIASDGEVPSITGGVSAATGTIVQRFDNTALITQADGFTSCALDISWTLSASKKLSISLPRVYLERPKIETTGPNGVDVSYSWTAAQQANGDPMMTVTLINSIASYNG</sequence>
<dbReference type="InterPro" id="IPR044000">
    <property type="entry name" value="Phage_tube_2"/>
</dbReference>
<dbReference type="OrthoDB" id="1680496at2"/>
<dbReference type="RefSeq" id="WP_140193598.1">
    <property type="nucleotide sequence ID" value="NZ_CP065915.1"/>
</dbReference>
<evidence type="ECO:0000313" key="1">
    <source>
        <dbReference type="EMBL" id="TNY32915.1"/>
    </source>
</evidence>
<proteinExistence type="predicted"/>
<evidence type="ECO:0000313" key="2">
    <source>
        <dbReference type="Proteomes" id="UP000314011"/>
    </source>
</evidence>
<gene>
    <name evidence="1" type="ORF">FHY64_06460</name>
</gene>
<comment type="caution">
    <text evidence="1">The sequence shown here is derived from an EMBL/GenBank/DDBJ whole genome shotgun (WGS) entry which is preliminary data.</text>
</comment>
<dbReference type="Pfam" id="PF18906">
    <property type="entry name" value="Phage_tube_2"/>
    <property type="match status" value="1"/>
</dbReference>